<keyword evidence="3" id="KW-1185">Reference proteome</keyword>
<protein>
    <submittedName>
        <fullName evidence="2">Uncharacterized protein</fullName>
    </submittedName>
</protein>
<keyword evidence="1" id="KW-1133">Transmembrane helix</keyword>
<keyword evidence="1" id="KW-0472">Membrane</keyword>
<dbReference type="Proteomes" id="UP000318081">
    <property type="component" value="Chromosome"/>
</dbReference>
<name>A0ABX5Y5K8_9BACT</name>
<dbReference type="EMBL" id="CP036432">
    <property type="protein sequence ID" value="QDV87399.1"/>
    <property type="molecule type" value="Genomic_DNA"/>
</dbReference>
<gene>
    <name evidence="2" type="ORF">TBK1r_64290</name>
</gene>
<proteinExistence type="predicted"/>
<evidence type="ECO:0000313" key="3">
    <source>
        <dbReference type="Proteomes" id="UP000318081"/>
    </source>
</evidence>
<reference evidence="2 3" key="1">
    <citation type="submission" date="2019-02" db="EMBL/GenBank/DDBJ databases">
        <title>Deep-cultivation of Planctomycetes and their phenomic and genomic characterization uncovers novel biology.</title>
        <authorList>
            <person name="Wiegand S."/>
            <person name="Jogler M."/>
            <person name="Boedeker C."/>
            <person name="Pinto D."/>
            <person name="Vollmers J."/>
            <person name="Rivas-Marin E."/>
            <person name="Kohn T."/>
            <person name="Peeters S.H."/>
            <person name="Heuer A."/>
            <person name="Rast P."/>
            <person name="Oberbeckmann S."/>
            <person name="Bunk B."/>
            <person name="Jeske O."/>
            <person name="Meyerdierks A."/>
            <person name="Storesund J.E."/>
            <person name="Kallscheuer N."/>
            <person name="Luecker S."/>
            <person name="Lage O.M."/>
            <person name="Pohl T."/>
            <person name="Merkel B.J."/>
            <person name="Hornburger P."/>
            <person name="Mueller R.-W."/>
            <person name="Bruemmer F."/>
            <person name="Labrenz M."/>
            <person name="Spormann A.M."/>
            <person name="Op den Camp H."/>
            <person name="Overmann J."/>
            <person name="Amann R."/>
            <person name="Jetten M.S.M."/>
            <person name="Mascher T."/>
            <person name="Medema M.H."/>
            <person name="Devos D.P."/>
            <person name="Kaster A.-K."/>
            <person name="Ovreas L."/>
            <person name="Rohde M."/>
            <person name="Galperin M.Y."/>
            <person name="Jogler C."/>
        </authorList>
    </citation>
    <scope>NUCLEOTIDE SEQUENCE [LARGE SCALE GENOMIC DNA]</scope>
    <source>
        <strain evidence="2 3">TBK1r</strain>
    </source>
</reference>
<accession>A0ABX5Y5K8</accession>
<dbReference type="RefSeq" id="WP_145219056.1">
    <property type="nucleotide sequence ID" value="NZ_CP036432.1"/>
</dbReference>
<keyword evidence="1" id="KW-0812">Transmembrane</keyword>
<sequence>MSSTNPYRTPNQLPADHVGELSVEPLPFLASVSQCAVLCGGLGLACAYFVDKEDLPLWVRLSIASIGMLTIGLGVYRVRRSKTG</sequence>
<feature type="transmembrane region" description="Helical" evidence="1">
    <location>
        <begin position="28"/>
        <end position="50"/>
    </location>
</feature>
<organism evidence="2 3">
    <name type="scientific">Stieleria magnilauensis</name>
    <dbReference type="NCBI Taxonomy" id="2527963"/>
    <lineage>
        <taxon>Bacteria</taxon>
        <taxon>Pseudomonadati</taxon>
        <taxon>Planctomycetota</taxon>
        <taxon>Planctomycetia</taxon>
        <taxon>Pirellulales</taxon>
        <taxon>Pirellulaceae</taxon>
        <taxon>Stieleria</taxon>
    </lineage>
</organism>
<feature type="transmembrane region" description="Helical" evidence="1">
    <location>
        <begin position="57"/>
        <end position="76"/>
    </location>
</feature>
<evidence type="ECO:0000256" key="1">
    <source>
        <dbReference type="SAM" id="Phobius"/>
    </source>
</evidence>
<evidence type="ECO:0000313" key="2">
    <source>
        <dbReference type="EMBL" id="QDV87399.1"/>
    </source>
</evidence>